<evidence type="ECO:0000259" key="2">
    <source>
        <dbReference type="PROSITE" id="PS50011"/>
    </source>
</evidence>
<dbReference type="InterPro" id="IPR011009">
    <property type="entry name" value="Kinase-like_dom_sf"/>
</dbReference>
<dbReference type="InterPro" id="IPR000719">
    <property type="entry name" value="Prot_kinase_dom"/>
</dbReference>
<dbReference type="Proteomes" id="UP001158576">
    <property type="component" value="Chromosome PAR"/>
</dbReference>
<accession>A0ABN7RNH5</accession>
<organism evidence="3 4">
    <name type="scientific">Oikopleura dioica</name>
    <name type="common">Tunicate</name>
    <dbReference type="NCBI Taxonomy" id="34765"/>
    <lineage>
        <taxon>Eukaryota</taxon>
        <taxon>Metazoa</taxon>
        <taxon>Chordata</taxon>
        <taxon>Tunicata</taxon>
        <taxon>Appendicularia</taxon>
        <taxon>Copelata</taxon>
        <taxon>Oikopleuridae</taxon>
        <taxon>Oikopleura</taxon>
    </lineage>
</organism>
<name>A0ABN7RNH5_OIKDI</name>
<evidence type="ECO:0000313" key="3">
    <source>
        <dbReference type="EMBL" id="CAG5082018.1"/>
    </source>
</evidence>
<evidence type="ECO:0000256" key="1">
    <source>
        <dbReference type="SAM" id="Coils"/>
    </source>
</evidence>
<feature type="coiled-coil region" evidence="1">
    <location>
        <begin position="127"/>
        <end position="315"/>
    </location>
</feature>
<feature type="domain" description="Protein kinase" evidence="2">
    <location>
        <begin position="1"/>
        <end position="103"/>
    </location>
</feature>
<sequence length="361" mass="42525">MKILTEFLRNRIDSESPRIDVWGFGLVLQEVITLEHAFGRQEGQPADDIRIVENMKFGKRTNFQIFGETEEFGEFETLIQKCLRPTRESRPNNMMIVKNEEIFSDFVQRIERGELPSDIMATSGEMIEKLRDENRQKDQQIQVLENIIKNQIRDFESLKKEFEEEKAAGHEDLINHVDEFTQELEIITTERNDLVAENKCIKERNETLDTKNKQMELDLAAKDEEIKQIRAEFLEGAVKRADHIKLKNDYNALIDELEKQEARVKKEMVSKAAFAAMERSKENYKNKLIEKNEEIELYHEEMEAHFSKIMNLQENQQKTYQEWLLTMKKKKEQKWILALENSKMPKKPEAASLAATVKPQK</sequence>
<dbReference type="Gene3D" id="1.10.510.10">
    <property type="entry name" value="Transferase(Phosphotransferase) domain 1"/>
    <property type="match status" value="1"/>
</dbReference>
<keyword evidence="4" id="KW-1185">Reference proteome</keyword>
<gene>
    <name evidence="3" type="ORF">OKIOD_LOCUS1573</name>
</gene>
<dbReference type="SUPFAM" id="SSF56112">
    <property type="entry name" value="Protein kinase-like (PK-like)"/>
    <property type="match status" value="1"/>
</dbReference>
<protein>
    <submittedName>
        <fullName evidence="3">Oidioi.mRNA.OKI2018_I69.PAR.g10015.t1.cds</fullName>
    </submittedName>
</protein>
<reference evidence="3 4" key="1">
    <citation type="submission" date="2021-04" db="EMBL/GenBank/DDBJ databases">
        <authorList>
            <person name="Bliznina A."/>
        </authorList>
    </citation>
    <scope>NUCLEOTIDE SEQUENCE [LARGE SCALE GENOMIC DNA]</scope>
</reference>
<evidence type="ECO:0000313" key="4">
    <source>
        <dbReference type="Proteomes" id="UP001158576"/>
    </source>
</evidence>
<dbReference type="EMBL" id="OU015568">
    <property type="protein sequence ID" value="CAG5082018.1"/>
    <property type="molecule type" value="Genomic_DNA"/>
</dbReference>
<keyword evidence="1" id="KW-0175">Coiled coil</keyword>
<proteinExistence type="predicted"/>
<dbReference type="PROSITE" id="PS50011">
    <property type="entry name" value="PROTEIN_KINASE_DOM"/>
    <property type="match status" value="1"/>
</dbReference>